<proteinExistence type="inferred from homology"/>
<keyword evidence="4" id="KW-0687">Ribonucleoprotein</keyword>
<accession>A0ABN9ZXK0</accession>
<organism evidence="8 9">
    <name type="scientific">Pipistrellus nathusii</name>
    <name type="common">Nathusius' pipistrelle</name>
    <dbReference type="NCBI Taxonomy" id="59473"/>
    <lineage>
        <taxon>Eukaryota</taxon>
        <taxon>Metazoa</taxon>
        <taxon>Chordata</taxon>
        <taxon>Craniata</taxon>
        <taxon>Vertebrata</taxon>
        <taxon>Euteleostomi</taxon>
        <taxon>Mammalia</taxon>
        <taxon>Eutheria</taxon>
        <taxon>Laurasiatheria</taxon>
        <taxon>Chiroptera</taxon>
        <taxon>Yangochiroptera</taxon>
        <taxon>Vespertilionidae</taxon>
        <taxon>Pipistrellus</taxon>
    </lineage>
</organism>
<dbReference type="Proteomes" id="UP001314169">
    <property type="component" value="Chromosome 3"/>
</dbReference>
<dbReference type="InterPro" id="IPR045059">
    <property type="entry name" value="Ribosomal_uL29_euk"/>
</dbReference>
<evidence type="ECO:0000256" key="5">
    <source>
        <dbReference type="ARBA" id="ARBA00035204"/>
    </source>
</evidence>
<dbReference type="Pfam" id="PF00831">
    <property type="entry name" value="Ribosomal_L29"/>
    <property type="match status" value="1"/>
</dbReference>
<reference evidence="8" key="1">
    <citation type="submission" date="2023-12" db="EMBL/GenBank/DDBJ databases">
        <authorList>
            <person name="Brown T."/>
        </authorList>
    </citation>
    <scope>NUCLEOTIDE SEQUENCE</scope>
</reference>
<dbReference type="SUPFAM" id="SSF46561">
    <property type="entry name" value="Ribosomal protein L29 (L29p)"/>
    <property type="match status" value="1"/>
</dbReference>
<dbReference type="Gene3D" id="1.10.287.310">
    <property type="match status" value="1"/>
</dbReference>
<dbReference type="InterPro" id="IPR036049">
    <property type="entry name" value="Ribosomal_uL29_sf"/>
</dbReference>
<comment type="similarity">
    <text evidence="1">Belongs to the universal ribosomal protein uL29 family.</text>
</comment>
<evidence type="ECO:0000256" key="6">
    <source>
        <dbReference type="ARBA" id="ARBA00035334"/>
    </source>
</evidence>
<evidence type="ECO:0000256" key="7">
    <source>
        <dbReference type="SAM" id="MobiDB-lite"/>
    </source>
</evidence>
<keyword evidence="9" id="KW-1185">Reference proteome</keyword>
<evidence type="ECO:0000256" key="4">
    <source>
        <dbReference type="ARBA" id="ARBA00023274"/>
    </source>
</evidence>
<keyword evidence="3" id="KW-0689">Ribosomal protein</keyword>
<evidence type="ECO:0000256" key="3">
    <source>
        <dbReference type="ARBA" id="ARBA00022980"/>
    </source>
</evidence>
<name>A0ABN9ZXK0_PIPNA</name>
<evidence type="ECO:0000313" key="9">
    <source>
        <dbReference type="Proteomes" id="UP001314169"/>
    </source>
</evidence>
<dbReference type="PANTHER" id="PTHR45722">
    <property type="entry name" value="60S RIBOSOMAL PROTEIN L35"/>
    <property type="match status" value="1"/>
</dbReference>
<dbReference type="Gene3D" id="6.10.250.3450">
    <property type="match status" value="1"/>
</dbReference>
<evidence type="ECO:0000256" key="1">
    <source>
        <dbReference type="ARBA" id="ARBA00009254"/>
    </source>
</evidence>
<feature type="compositionally biased region" description="Basic residues" evidence="7">
    <location>
        <begin position="109"/>
        <end position="119"/>
    </location>
</feature>
<comment type="subunit">
    <text evidence="2">Component of the large ribosomal subunit.</text>
</comment>
<dbReference type="InterPro" id="IPR001854">
    <property type="entry name" value="Ribosomal_uL29"/>
</dbReference>
<evidence type="ECO:0000313" key="8">
    <source>
        <dbReference type="EMBL" id="CAK6442966.1"/>
    </source>
</evidence>
<dbReference type="EMBL" id="OY882860">
    <property type="protein sequence ID" value="CAK6442966.1"/>
    <property type="molecule type" value="Genomic_DNA"/>
</dbReference>
<sequence length="119" mass="13555">MKEQLLKNLDGLKVELSQLCVAKVTGSAASKLSKIQVVGKSITHVLTIISQTQKESLRKFDKGKKYKPLDLQPKNTCAMCLHLNKHEKNLKIKKQQQQELCRRTQSRPEHHRVNKAKTG</sequence>
<feature type="region of interest" description="Disordered" evidence="7">
    <location>
        <begin position="94"/>
        <end position="119"/>
    </location>
</feature>
<evidence type="ECO:0000256" key="2">
    <source>
        <dbReference type="ARBA" id="ARBA00011133"/>
    </source>
</evidence>
<gene>
    <name evidence="8" type="ORF">MPIPNATIZW_LOCUS11272</name>
</gene>
<dbReference type="PANTHER" id="PTHR45722:SF2">
    <property type="entry name" value="LARGE RIBOSOMAL SUBUNIT PROTEIN UL29-RELATED"/>
    <property type="match status" value="1"/>
</dbReference>
<dbReference type="NCBIfam" id="TIGR00012">
    <property type="entry name" value="L29"/>
    <property type="match status" value="1"/>
</dbReference>
<protein>
    <recommendedName>
        <fullName evidence="5">Large ribosomal subunit protein uL29</fullName>
    </recommendedName>
    <alternativeName>
        <fullName evidence="6">60S ribosomal protein L35</fullName>
    </alternativeName>
</protein>